<feature type="domain" description="ABC transporter" evidence="6">
    <location>
        <begin position="37"/>
        <end position="102"/>
    </location>
</feature>
<evidence type="ECO:0000259" key="7">
    <source>
        <dbReference type="Pfam" id="PF19809"/>
    </source>
</evidence>
<evidence type="ECO:0000256" key="2">
    <source>
        <dbReference type="ARBA" id="ARBA00022448"/>
    </source>
</evidence>
<dbReference type="Gene3D" id="3.40.50.300">
    <property type="entry name" value="P-loop containing nucleotide triphosphate hydrolases"/>
    <property type="match status" value="1"/>
</dbReference>
<feature type="domain" description="DUF6292" evidence="7">
    <location>
        <begin position="143"/>
        <end position="228"/>
    </location>
</feature>
<keyword evidence="5" id="KW-0046">Antibiotic resistance</keyword>
<dbReference type="InterPro" id="IPR027417">
    <property type="entry name" value="P-loop_NTPase"/>
</dbReference>
<dbReference type="InterPro" id="IPR050763">
    <property type="entry name" value="ABC_transporter_ATP-binding"/>
</dbReference>
<dbReference type="Proteomes" id="UP000294927">
    <property type="component" value="Unassembled WGS sequence"/>
</dbReference>
<gene>
    <name evidence="8" type="ORF">CLV71_109184</name>
</gene>
<dbReference type="GO" id="GO:0005524">
    <property type="term" value="F:ATP binding"/>
    <property type="evidence" value="ECO:0007669"/>
    <property type="project" value="UniProtKB-KW"/>
</dbReference>
<comment type="subcellular location">
    <subcellularLocation>
        <location evidence="1">Cell membrane</location>
        <topology evidence="1">Peripheral membrane protein</topology>
    </subcellularLocation>
</comment>
<name>A0A4R7VFW8_9PSEU</name>
<dbReference type="Pfam" id="PF19809">
    <property type="entry name" value="DUF6292"/>
    <property type="match status" value="1"/>
</dbReference>
<dbReference type="InterPro" id="IPR046259">
    <property type="entry name" value="DUF6292"/>
</dbReference>
<evidence type="ECO:0000256" key="3">
    <source>
        <dbReference type="ARBA" id="ARBA00022741"/>
    </source>
</evidence>
<evidence type="ECO:0000313" key="8">
    <source>
        <dbReference type="EMBL" id="TDV47949.1"/>
    </source>
</evidence>
<dbReference type="SUPFAM" id="SSF52540">
    <property type="entry name" value="P-loop containing nucleoside triphosphate hydrolases"/>
    <property type="match status" value="1"/>
</dbReference>
<evidence type="ECO:0000256" key="5">
    <source>
        <dbReference type="ARBA" id="ARBA00023251"/>
    </source>
</evidence>
<dbReference type="AlphaFoldDB" id="A0A4R7VFW8"/>
<organism evidence="8 9">
    <name type="scientific">Actinophytocola oryzae</name>
    <dbReference type="NCBI Taxonomy" id="502181"/>
    <lineage>
        <taxon>Bacteria</taxon>
        <taxon>Bacillati</taxon>
        <taxon>Actinomycetota</taxon>
        <taxon>Actinomycetes</taxon>
        <taxon>Pseudonocardiales</taxon>
        <taxon>Pseudonocardiaceae</taxon>
    </lineage>
</organism>
<dbReference type="PANTHER" id="PTHR42711:SF19">
    <property type="entry name" value="DOXORUBICIN RESISTANCE ATP-BINDING PROTEIN DRRA"/>
    <property type="match status" value="1"/>
</dbReference>
<comment type="caution">
    <text evidence="8">The sequence shown here is derived from an EMBL/GenBank/DDBJ whole genome shotgun (WGS) entry which is preliminary data.</text>
</comment>
<accession>A0A4R7VFW8</accession>
<evidence type="ECO:0000256" key="4">
    <source>
        <dbReference type="ARBA" id="ARBA00022840"/>
    </source>
</evidence>
<dbReference type="GO" id="GO:0005886">
    <property type="term" value="C:plasma membrane"/>
    <property type="evidence" value="ECO:0007669"/>
    <property type="project" value="UniProtKB-SubCell"/>
</dbReference>
<evidence type="ECO:0000256" key="1">
    <source>
        <dbReference type="ARBA" id="ARBA00004202"/>
    </source>
</evidence>
<keyword evidence="9" id="KW-1185">Reference proteome</keyword>
<proteinExistence type="predicted"/>
<dbReference type="EMBL" id="SOCP01000009">
    <property type="protein sequence ID" value="TDV47949.1"/>
    <property type="molecule type" value="Genomic_DNA"/>
</dbReference>
<dbReference type="PANTHER" id="PTHR42711">
    <property type="entry name" value="ABC TRANSPORTER ATP-BINDING PROTEIN"/>
    <property type="match status" value="1"/>
</dbReference>
<reference evidence="8 9" key="1">
    <citation type="submission" date="2019-03" db="EMBL/GenBank/DDBJ databases">
        <title>Genomic Encyclopedia of Archaeal and Bacterial Type Strains, Phase II (KMG-II): from individual species to whole genera.</title>
        <authorList>
            <person name="Goeker M."/>
        </authorList>
    </citation>
    <scope>NUCLEOTIDE SEQUENCE [LARGE SCALE GENOMIC DNA]</scope>
    <source>
        <strain evidence="8 9">DSM 45499</strain>
    </source>
</reference>
<keyword evidence="4" id="KW-0067">ATP-binding</keyword>
<dbReference type="GO" id="GO:0016887">
    <property type="term" value="F:ATP hydrolysis activity"/>
    <property type="evidence" value="ECO:0007669"/>
    <property type="project" value="InterPro"/>
</dbReference>
<dbReference type="InterPro" id="IPR003439">
    <property type="entry name" value="ABC_transporter-like_ATP-bd"/>
</dbReference>
<dbReference type="GO" id="GO:0046677">
    <property type="term" value="P:response to antibiotic"/>
    <property type="evidence" value="ECO:0007669"/>
    <property type="project" value="UniProtKB-KW"/>
</dbReference>
<evidence type="ECO:0000259" key="6">
    <source>
        <dbReference type="Pfam" id="PF00005"/>
    </source>
</evidence>
<sequence>MADRATTDWEEGHDQRAITIGDRGDGLRTSFGDKVLLDGIDLGVREGTTFPLLGPNGAGKTTVVRILFTLIGFDGGDARVAGDDVASEADAVRLRNCEVSRQGPAVWWPCPRVVVPRMGDQPKGTVVMQPDNSHREARALRHYVEEVAHAVGVEPAAAWCEYGPPSAAYVALSHPAPADARRFLMLEWTSTDGWSLAIEPASDEPPVVLAAWPEELRPRPEELARRVRRALIPQVRLPIRTNGITSLAGNDLTGLSQCG</sequence>
<evidence type="ECO:0000313" key="9">
    <source>
        <dbReference type="Proteomes" id="UP000294927"/>
    </source>
</evidence>
<keyword evidence="3" id="KW-0547">Nucleotide-binding</keyword>
<keyword evidence="2" id="KW-0813">Transport</keyword>
<dbReference type="Pfam" id="PF00005">
    <property type="entry name" value="ABC_tran"/>
    <property type="match status" value="1"/>
</dbReference>
<protein>
    <submittedName>
        <fullName evidence="8">ABC transporter family protein</fullName>
    </submittedName>
</protein>